<protein>
    <submittedName>
        <fullName evidence="3">Alpha/beta fold hydrolase</fullName>
    </submittedName>
</protein>
<dbReference type="Proteomes" id="UP000683291">
    <property type="component" value="Chromosome 1"/>
</dbReference>
<dbReference type="PANTHER" id="PTHR43798">
    <property type="entry name" value="MONOACYLGLYCEROL LIPASE"/>
    <property type="match status" value="1"/>
</dbReference>
<dbReference type="GO" id="GO:0016787">
    <property type="term" value="F:hydrolase activity"/>
    <property type="evidence" value="ECO:0007669"/>
    <property type="project" value="UniProtKB-KW"/>
</dbReference>
<dbReference type="GO" id="GO:0016020">
    <property type="term" value="C:membrane"/>
    <property type="evidence" value="ECO:0007669"/>
    <property type="project" value="TreeGrafter"/>
</dbReference>
<reference evidence="3" key="1">
    <citation type="submission" date="2021-04" db="EMBL/GenBank/DDBJ databases">
        <title>Complete genome sequence for Sulfitobacter sp. strain JK7-1.</title>
        <authorList>
            <person name="Park S.-J."/>
        </authorList>
    </citation>
    <scope>NUCLEOTIDE SEQUENCE</scope>
    <source>
        <strain evidence="3">JK7-1</strain>
    </source>
</reference>
<dbReference type="PRINTS" id="PR00111">
    <property type="entry name" value="ABHYDROLASE"/>
</dbReference>
<evidence type="ECO:0000259" key="2">
    <source>
        <dbReference type="Pfam" id="PF12697"/>
    </source>
</evidence>
<evidence type="ECO:0000313" key="4">
    <source>
        <dbReference type="Proteomes" id="UP000683291"/>
    </source>
</evidence>
<feature type="domain" description="AB hydrolase-1" evidence="2">
    <location>
        <begin position="22"/>
        <end position="252"/>
    </location>
</feature>
<accession>A0A975JCZ4</accession>
<dbReference type="KEGG" id="sual:KDD17_13695"/>
<dbReference type="SUPFAM" id="SSF53474">
    <property type="entry name" value="alpha/beta-Hydrolases"/>
    <property type="match status" value="1"/>
</dbReference>
<proteinExistence type="predicted"/>
<dbReference type="RefSeq" id="WP_212704168.1">
    <property type="nucleotide sequence ID" value="NZ_CP073581.1"/>
</dbReference>
<dbReference type="InterPro" id="IPR029058">
    <property type="entry name" value="AB_hydrolase_fold"/>
</dbReference>
<name>A0A975JCZ4_9RHOB</name>
<organism evidence="3 4">
    <name type="scientific">Sulfitobacter albidus</name>
    <dbReference type="NCBI Taxonomy" id="2829501"/>
    <lineage>
        <taxon>Bacteria</taxon>
        <taxon>Pseudomonadati</taxon>
        <taxon>Pseudomonadota</taxon>
        <taxon>Alphaproteobacteria</taxon>
        <taxon>Rhodobacterales</taxon>
        <taxon>Roseobacteraceae</taxon>
        <taxon>Sulfitobacter</taxon>
    </lineage>
</organism>
<dbReference type="Pfam" id="PF12697">
    <property type="entry name" value="Abhydrolase_6"/>
    <property type="match status" value="1"/>
</dbReference>
<dbReference type="EMBL" id="CP073581">
    <property type="protein sequence ID" value="QUJ75970.1"/>
    <property type="molecule type" value="Genomic_DNA"/>
</dbReference>
<evidence type="ECO:0000256" key="1">
    <source>
        <dbReference type="ARBA" id="ARBA00022801"/>
    </source>
</evidence>
<dbReference type="AlphaFoldDB" id="A0A975JCZ4"/>
<keyword evidence="1 3" id="KW-0378">Hydrolase</keyword>
<gene>
    <name evidence="3" type="ORF">KDD17_13695</name>
</gene>
<dbReference type="InterPro" id="IPR050266">
    <property type="entry name" value="AB_hydrolase_sf"/>
</dbReference>
<keyword evidence="4" id="KW-1185">Reference proteome</keyword>
<dbReference type="InterPro" id="IPR000073">
    <property type="entry name" value="AB_hydrolase_1"/>
</dbReference>
<dbReference type="PANTHER" id="PTHR43798:SF31">
    <property type="entry name" value="AB HYDROLASE SUPERFAMILY PROTEIN YCLE"/>
    <property type="match status" value="1"/>
</dbReference>
<sequence>MPSFEHDSISLHFEASGDGPPLLLIAGMLSDSASWAPLVPLLEPHFTVIRPDNRSTGRTAPWNAPASIDHCAADCAALVDSLSIGPAHVVGHSLGGMIGLRMAHRYPSAVGSLTLAAAAPLRLERNVALFRNLLAIRQSNAAPETWLHTLFAWLFAPALYDIPGAVAQAATTALAYPYAQTAAAMAHQIASLDGYRPDGLDGVPMPVQALLAADDLLLPEALARNALGATPTHIVPDAGHSIHWDAPEAVAAHIRRFTDQ</sequence>
<dbReference type="Gene3D" id="3.40.50.1820">
    <property type="entry name" value="alpha/beta hydrolase"/>
    <property type="match status" value="1"/>
</dbReference>
<evidence type="ECO:0000313" key="3">
    <source>
        <dbReference type="EMBL" id="QUJ75970.1"/>
    </source>
</evidence>